<proteinExistence type="predicted"/>
<reference evidence="1 2" key="1">
    <citation type="submission" date="2024-05" db="EMBL/GenBank/DDBJ databases">
        <authorList>
            <person name="Wallberg A."/>
        </authorList>
    </citation>
    <scope>NUCLEOTIDE SEQUENCE [LARGE SCALE GENOMIC DNA]</scope>
</reference>
<feature type="non-terminal residue" evidence="1">
    <location>
        <position position="109"/>
    </location>
</feature>
<accession>A0AAV2PK85</accession>
<sequence>GVKIREPGSTWFDGCKKMTCESGNINKEFAKNKCCKVNGTVYTDGQKWYKGCYEMTCKSGIPISTGDHILKTCCKHKGKVYENDQTWEEDCYQNTCSSGKVQTSPIPNK</sequence>
<dbReference type="EMBL" id="CAXKWB010000426">
    <property type="protein sequence ID" value="CAL4060829.1"/>
    <property type="molecule type" value="Genomic_DNA"/>
</dbReference>
<evidence type="ECO:0000313" key="2">
    <source>
        <dbReference type="Proteomes" id="UP001497623"/>
    </source>
</evidence>
<gene>
    <name evidence="1" type="ORF">MNOR_LOCUS1584</name>
</gene>
<evidence type="ECO:0000313" key="1">
    <source>
        <dbReference type="EMBL" id="CAL4060829.1"/>
    </source>
</evidence>
<comment type="caution">
    <text evidence="1">The sequence shown here is derived from an EMBL/GenBank/DDBJ whole genome shotgun (WGS) entry which is preliminary data.</text>
</comment>
<feature type="non-terminal residue" evidence="1">
    <location>
        <position position="1"/>
    </location>
</feature>
<dbReference type="SUPFAM" id="SSF57603">
    <property type="entry name" value="FnI-like domain"/>
    <property type="match status" value="1"/>
</dbReference>
<protein>
    <submittedName>
        <fullName evidence="1">Uncharacterized protein</fullName>
    </submittedName>
</protein>
<dbReference type="AlphaFoldDB" id="A0AAV2PK85"/>
<keyword evidence="2" id="KW-1185">Reference proteome</keyword>
<name>A0AAV2PK85_MEGNR</name>
<dbReference type="Proteomes" id="UP001497623">
    <property type="component" value="Unassembled WGS sequence"/>
</dbReference>
<organism evidence="1 2">
    <name type="scientific">Meganyctiphanes norvegica</name>
    <name type="common">Northern krill</name>
    <name type="synonym">Thysanopoda norvegica</name>
    <dbReference type="NCBI Taxonomy" id="48144"/>
    <lineage>
        <taxon>Eukaryota</taxon>
        <taxon>Metazoa</taxon>
        <taxon>Ecdysozoa</taxon>
        <taxon>Arthropoda</taxon>
        <taxon>Crustacea</taxon>
        <taxon>Multicrustacea</taxon>
        <taxon>Malacostraca</taxon>
        <taxon>Eumalacostraca</taxon>
        <taxon>Eucarida</taxon>
        <taxon>Euphausiacea</taxon>
        <taxon>Euphausiidae</taxon>
        <taxon>Meganyctiphanes</taxon>
    </lineage>
</organism>